<proteinExistence type="predicted"/>
<organism evidence="2 3">
    <name type="scientific">Micromonospora peucetia</name>
    <dbReference type="NCBI Taxonomy" id="47871"/>
    <lineage>
        <taxon>Bacteria</taxon>
        <taxon>Bacillati</taxon>
        <taxon>Actinomycetota</taxon>
        <taxon>Actinomycetes</taxon>
        <taxon>Micromonosporales</taxon>
        <taxon>Micromonosporaceae</taxon>
        <taxon>Micromonospora</taxon>
    </lineage>
</organism>
<name>A0A1C6VY41_9ACTN</name>
<gene>
    <name evidence="2" type="ORF">GA0070608_4582</name>
</gene>
<protein>
    <submittedName>
        <fullName evidence="2">Uncharacterized protein</fullName>
    </submittedName>
</protein>
<evidence type="ECO:0000313" key="2">
    <source>
        <dbReference type="EMBL" id="SCL71233.1"/>
    </source>
</evidence>
<sequence>MSPVIAILAARARDLPSHDVGRAVTATGDPDRRPTGRGCPRCRRPRRGLRCRAVAVGSRWCRKGGVSAAMTRGRIHDRRPVHRG</sequence>
<accession>A0A1C6VY41</accession>
<dbReference type="EMBL" id="FMIC01000002">
    <property type="protein sequence ID" value="SCL71233.1"/>
    <property type="molecule type" value="Genomic_DNA"/>
</dbReference>
<evidence type="ECO:0000256" key="1">
    <source>
        <dbReference type="SAM" id="MobiDB-lite"/>
    </source>
</evidence>
<evidence type="ECO:0000313" key="3">
    <source>
        <dbReference type="Proteomes" id="UP000199343"/>
    </source>
</evidence>
<dbReference type="Proteomes" id="UP000199343">
    <property type="component" value="Unassembled WGS sequence"/>
</dbReference>
<reference evidence="2 3" key="1">
    <citation type="submission" date="2016-06" db="EMBL/GenBank/DDBJ databases">
        <authorList>
            <person name="Kjaerup R.B."/>
            <person name="Dalgaard T.S."/>
            <person name="Juul-Madsen H.R."/>
        </authorList>
    </citation>
    <scope>NUCLEOTIDE SEQUENCE [LARGE SCALE GENOMIC DNA]</scope>
    <source>
        <strain evidence="2 3">DSM 43363</strain>
    </source>
</reference>
<dbReference type="STRING" id="47871.GA0070608_4582"/>
<feature type="region of interest" description="Disordered" evidence="1">
    <location>
        <begin position="16"/>
        <end position="44"/>
    </location>
</feature>
<dbReference type="AlphaFoldDB" id="A0A1C6VY41"/>